<accession>A0A1F5F3T6</accession>
<reference evidence="1 2" key="1">
    <citation type="journal article" date="2016" name="Nat. Commun.">
        <title>Thousands of microbial genomes shed light on interconnected biogeochemical processes in an aquifer system.</title>
        <authorList>
            <person name="Anantharaman K."/>
            <person name="Brown C.T."/>
            <person name="Hug L.A."/>
            <person name="Sharon I."/>
            <person name="Castelle C.J."/>
            <person name="Probst A.J."/>
            <person name="Thomas B.C."/>
            <person name="Singh A."/>
            <person name="Wilkins M.J."/>
            <person name="Karaoz U."/>
            <person name="Brodie E.L."/>
            <person name="Williams K.H."/>
            <person name="Hubbard S.S."/>
            <person name="Banfield J.F."/>
        </authorList>
    </citation>
    <scope>NUCLEOTIDE SEQUENCE [LARGE SCALE GENOMIC DNA]</scope>
</reference>
<evidence type="ECO:0000313" key="1">
    <source>
        <dbReference type="EMBL" id="OGD74325.1"/>
    </source>
</evidence>
<evidence type="ECO:0000313" key="2">
    <source>
        <dbReference type="Proteomes" id="UP000176191"/>
    </source>
</evidence>
<protein>
    <submittedName>
        <fullName evidence="1">Uncharacterized protein</fullName>
    </submittedName>
</protein>
<proteinExistence type="predicted"/>
<dbReference type="EMBL" id="MFAK01000037">
    <property type="protein sequence ID" value="OGD74325.1"/>
    <property type="molecule type" value="Genomic_DNA"/>
</dbReference>
<dbReference type="AlphaFoldDB" id="A0A1F5F3T6"/>
<comment type="caution">
    <text evidence="1">The sequence shown here is derived from an EMBL/GenBank/DDBJ whole genome shotgun (WGS) entry which is preliminary data.</text>
</comment>
<name>A0A1F5F3T6_9BACT</name>
<organism evidence="1 2">
    <name type="scientific">Candidatus Collierbacteria bacterium RIFOXYA2_FULL_46_10</name>
    <dbReference type="NCBI Taxonomy" id="1817726"/>
    <lineage>
        <taxon>Bacteria</taxon>
        <taxon>Candidatus Collieribacteriota</taxon>
    </lineage>
</organism>
<gene>
    <name evidence="1" type="ORF">A2228_02195</name>
</gene>
<sequence>MSNCYPPEGKCPYPPNCIGSTCNFHPDRISLWGQALQEVLTETPNTNLAPPINKEDWIKDMSAWTQEQILARQYHELTHPDGLLLAQALPSLTLPGIKLRYKILAGCQSDWEILKQLNNPNIEPFYATRVADHCISEPASPHALYSFGLPKNRHTIVLITSYPQVLNHFGRASDSYDIIKTTFDLAQHGRLLLDDQIHFIKA</sequence>
<dbReference type="Proteomes" id="UP000176191">
    <property type="component" value="Unassembled WGS sequence"/>
</dbReference>